<organism evidence="1 2">
    <name type="scientific">Nannocystis bainbridge</name>
    <dbReference type="NCBI Taxonomy" id="2995303"/>
    <lineage>
        <taxon>Bacteria</taxon>
        <taxon>Pseudomonadati</taxon>
        <taxon>Myxococcota</taxon>
        <taxon>Polyangia</taxon>
        <taxon>Nannocystales</taxon>
        <taxon>Nannocystaceae</taxon>
        <taxon>Nannocystis</taxon>
    </lineage>
</organism>
<keyword evidence="2" id="KW-1185">Reference proteome</keyword>
<gene>
    <name evidence="1" type="ORF">POL25_05250</name>
</gene>
<protein>
    <submittedName>
        <fullName evidence="1">Uncharacterized protein</fullName>
    </submittedName>
</protein>
<dbReference type="RefSeq" id="WP_272084731.1">
    <property type="nucleotide sequence ID" value="NZ_JAQNDL010000001.1"/>
</dbReference>
<dbReference type="EMBL" id="JAQNDL010000001">
    <property type="protein sequence ID" value="MDC0716286.1"/>
    <property type="molecule type" value="Genomic_DNA"/>
</dbReference>
<reference evidence="1 2" key="1">
    <citation type="submission" date="2022-11" db="EMBL/GenBank/DDBJ databases">
        <title>Minimal conservation of predation-associated metabolite biosynthetic gene clusters underscores biosynthetic potential of Myxococcota including descriptions for ten novel species: Archangium lansinium sp. nov., Myxococcus landrumus sp. nov., Nannocystis bai.</title>
        <authorList>
            <person name="Ahearne A."/>
            <person name="Stevens C."/>
            <person name="Dowd S."/>
        </authorList>
    </citation>
    <scope>NUCLEOTIDE SEQUENCE [LARGE SCALE GENOMIC DNA]</scope>
    <source>
        <strain evidence="1 2">BB15-2</strain>
    </source>
</reference>
<accession>A0ABT5DRW9</accession>
<evidence type="ECO:0000313" key="2">
    <source>
        <dbReference type="Proteomes" id="UP001221686"/>
    </source>
</evidence>
<sequence>MGDGPTRRRKLLGLALALRSYGDERQVMPRLQRLKELGWVDEIPTRIQRMLGAIDMMRFFIVPCAADYYRSKGINFYFHTLLRFLDDPSSLIDPTGFNSGRDTIIGHVLQVVHANPDYDLQLLDSFPDGLHAMEEQILAILGGTHPRAASLLATVEDPEYHARLLDHVREFRRRQPTSASLVRENILGDAHFRVLERTFGELPRAMRYFSKLPRSPLAAARHLLSVREFPLHLAEALYSERPAPPEALYAEPPAPAET</sequence>
<evidence type="ECO:0000313" key="1">
    <source>
        <dbReference type="EMBL" id="MDC0716286.1"/>
    </source>
</evidence>
<comment type="caution">
    <text evidence="1">The sequence shown here is derived from an EMBL/GenBank/DDBJ whole genome shotgun (WGS) entry which is preliminary data.</text>
</comment>
<name>A0ABT5DRW9_9BACT</name>
<dbReference type="Proteomes" id="UP001221686">
    <property type="component" value="Unassembled WGS sequence"/>
</dbReference>
<proteinExistence type="predicted"/>